<keyword evidence="3" id="KW-1185">Reference proteome</keyword>
<gene>
    <name evidence="2" type="ORF">SCH01S_25_00680</name>
</gene>
<evidence type="ECO:0008006" key="4">
    <source>
        <dbReference type="Google" id="ProtNLM"/>
    </source>
</evidence>
<reference evidence="2 3" key="1">
    <citation type="submission" date="2015-04" db="EMBL/GenBank/DDBJ databases">
        <title>Whole genome shotgun sequence of Sphingomonas changbaiensis NBRC 104936.</title>
        <authorList>
            <person name="Katano-Makiyama Y."/>
            <person name="Hosoyama A."/>
            <person name="Hashimoto M."/>
            <person name="Noguchi M."/>
            <person name="Tsuchikane K."/>
            <person name="Ohji S."/>
            <person name="Yamazoe A."/>
            <person name="Ichikawa N."/>
            <person name="Kimura A."/>
            <person name="Fujita N."/>
        </authorList>
    </citation>
    <scope>NUCLEOTIDE SEQUENCE [LARGE SCALE GENOMIC DNA]</scope>
    <source>
        <strain evidence="2 3">NBRC 104936</strain>
    </source>
</reference>
<organism evidence="2 3">
    <name type="scientific">Sphingomonas changbaiensis NBRC 104936</name>
    <dbReference type="NCBI Taxonomy" id="1219043"/>
    <lineage>
        <taxon>Bacteria</taxon>
        <taxon>Pseudomonadati</taxon>
        <taxon>Pseudomonadota</taxon>
        <taxon>Alphaproteobacteria</taxon>
        <taxon>Sphingomonadales</taxon>
        <taxon>Sphingomonadaceae</taxon>
        <taxon>Sphingomonas</taxon>
    </lineage>
</organism>
<dbReference type="Pfam" id="PF07485">
    <property type="entry name" value="DUF1529"/>
    <property type="match status" value="2"/>
</dbReference>
<dbReference type="Proteomes" id="UP000033202">
    <property type="component" value="Unassembled WGS sequence"/>
</dbReference>
<dbReference type="InterPro" id="IPR011094">
    <property type="entry name" value="Uncharacterised_LppY/LpqO"/>
</dbReference>
<feature type="chain" id="PRO_5002429558" description="Peptidase M23 family protein" evidence="1">
    <location>
        <begin position="22"/>
        <end position="298"/>
    </location>
</feature>
<proteinExistence type="predicted"/>
<accession>A0A0E9MNL0</accession>
<comment type="caution">
    <text evidence="2">The sequence shown here is derived from an EMBL/GenBank/DDBJ whole genome shotgun (WGS) entry which is preliminary data.</text>
</comment>
<evidence type="ECO:0000256" key="1">
    <source>
        <dbReference type="SAM" id="SignalP"/>
    </source>
</evidence>
<dbReference type="AlphaFoldDB" id="A0A0E9MNL0"/>
<name>A0A0E9MNL0_9SPHN</name>
<sequence length="298" mass="31043">MPSYRLILAAAALAVASGAAAAEPWEDAIAAALGKPGAEMPGGVYRVGLPRSDLKVTIDGVVLKPSLALGSWVAFMRDGAGNETMLMGDLVLTDAEVNPVMKRLVDGGIEITALHNHLLSSTPHTMYMHVAGQGDGAKLAATLRSALALSKTPFPAANASAPAPAAAPFDLNTDGIDQALGHKGKVNGGVYAVSISRAETPREGGMALPDAMGSAIGINFQPTGNGRAAIAGDLVLTADEVNPVLRTLRANGIDVEALHNHMLDDEPRLFFMHFWANDDAVKLAKGMRAALDQMKLRR</sequence>
<evidence type="ECO:0000313" key="3">
    <source>
        <dbReference type="Proteomes" id="UP000033202"/>
    </source>
</evidence>
<dbReference type="STRING" id="1219043.SCH01S_25_00680"/>
<keyword evidence="1" id="KW-0732">Signal</keyword>
<dbReference type="EMBL" id="BBWU01000025">
    <property type="protein sequence ID" value="GAO39088.1"/>
    <property type="molecule type" value="Genomic_DNA"/>
</dbReference>
<protein>
    <recommendedName>
        <fullName evidence="4">Peptidase M23 family protein</fullName>
    </recommendedName>
</protein>
<dbReference type="RefSeq" id="WP_046347916.1">
    <property type="nucleotide sequence ID" value="NZ_BBWU01000025.1"/>
</dbReference>
<feature type="signal peptide" evidence="1">
    <location>
        <begin position="1"/>
        <end position="21"/>
    </location>
</feature>
<dbReference type="OrthoDB" id="4687120at2"/>
<evidence type="ECO:0000313" key="2">
    <source>
        <dbReference type="EMBL" id="GAO39088.1"/>
    </source>
</evidence>